<name>A0A0V1I6G6_9BILA</name>
<dbReference type="Proteomes" id="UP000055024">
    <property type="component" value="Unassembled WGS sequence"/>
</dbReference>
<protein>
    <submittedName>
        <fullName evidence="1">Uncharacterized protein</fullName>
    </submittedName>
</protein>
<dbReference type="AlphaFoldDB" id="A0A0V1I6G6"/>
<accession>A0A0V1I6G6</accession>
<comment type="caution">
    <text evidence="1">The sequence shown here is derived from an EMBL/GenBank/DDBJ whole genome shotgun (WGS) entry which is preliminary data.</text>
</comment>
<evidence type="ECO:0000313" key="2">
    <source>
        <dbReference type="Proteomes" id="UP000055024"/>
    </source>
</evidence>
<dbReference type="EMBL" id="JYDP01000003">
    <property type="protein sequence ID" value="KRZ18459.1"/>
    <property type="molecule type" value="Genomic_DNA"/>
</dbReference>
<proteinExistence type="predicted"/>
<gene>
    <name evidence="1" type="ORF">T11_18412</name>
</gene>
<keyword evidence="2" id="KW-1185">Reference proteome</keyword>
<evidence type="ECO:0000313" key="1">
    <source>
        <dbReference type="EMBL" id="KRZ18459.1"/>
    </source>
</evidence>
<sequence length="58" mass="6163">MNKVGLYGDATELISGEEANALAVINQQTPFTTRQTFSLTTVMPDGEGICNGASRQQS</sequence>
<reference evidence="1 2" key="1">
    <citation type="submission" date="2015-01" db="EMBL/GenBank/DDBJ databases">
        <title>Evolution of Trichinella species and genotypes.</title>
        <authorList>
            <person name="Korhonen P.K."/>
            <person name="Edoardo P."/>
            <person name="Giuseppe L.R."/>
            <person name="Gasser R.B."/>
        </authorList>
    </citation>
    <scope>NUCLEOTIDE SEQUENCE [LARGE SCALE GENOMIC DNA]</scope>
    <source>
        <strain evidence="1">ISS1029</strain>
    </source>
</reference>
<organism evidence="1 2">
    <name type="scientific">Trichinella zimbabwensis</name>
    <dbReference type="NCBI Taxonomy" id="268475"/>
    <lineage>
        <taxon>Eukaryota</taxon>
        <taxon>Metazoa</taxon>
        <taxon>Ecdysozoa</taxon>
        <taxon>Nematoda</taxon>
        <taxon>Enoplea</taxon>
        <taxon>Dorylaimia</taxon>
        <taxon>Trichinellida</taxon>
        <taxon>Trichinellidae</taxon>
        <taxon>Trichinella</taxon>
    </lineage>
</organism>